<accession>A0A917NYY8</accession>
<evidence type="ECO:0000259" key="4">
    <source>
        <dbReference type="Pfam" id="PF13359"/>
    </source>
</evidence>
<protein>
    <recommendedName>
        <fullName evidence="4">DDE Tnp4 domain-containing protein</fullName>
    </recommendedName>
</protein>
<feature type="region of interest" description="Disordered" evidence="3">
    <location>
        <begin position="303"/>
        <end position="347"/>
    </location>
</feature>
<feature type="compositionally biased region" description="Polar residues" evidence="3">
    <location>
        <begin position="409"/>
        <end position="422"/>
    </location>
</feature>
<keyword evidence="6" id="KW-1185">Reference proteome</keyword>
<sequence>MTLTWVRAACSHPALCGASRAHFGVLLEELAPKWEAARESALLNGAVETDGGRPEPGPSSGWSSSTGSWPRWCTCAWACRTQPWPSCTGWTSPVRGDPRSRRQLTARGFAVPDRPGPRLRTLEDLFAYADAEGVELRLDGTEVQVRRPRAGRPGREAFVSGKKKQNTIKTTTFSDAQGRMLFSGVVRPGRMHDQTVARSEGIAEQLRRHPTVKAEVDEGYRGLANEFPDQVSAPPRKPKDDTPLGEQHAWRDQRRRQSSARIHVEHANAELKQWRPLQRFTGRRETHASSTIAGRAVNATGDAPCARRRTHPECSGCRTSRHGVAGQPSGRRRLLSGPQQPGRGGVEHCRAPGASRLIALWHVTQTCRSAVPVPRRSARALPSRGGALSVAPGPRPCSKAAHPRRHPKSSSVKQRSEWSSWTADREGPRLGVGLLMLKAVEEHAHEPVEQVALGGDMAVSGFTPTVVVGSGAR</sequence>
<dbReference type="Pfam" id="PF13359">
    <property type="entry name" value="DDE_Tnp_4"/>
    <property type="match status" value="1"/>
</dbReference>
<comment type="caution">
    <text evidence="5">The sequence shown here is derived from an EMBL/GenBank/DDBJ whole genome shotgun (WGS) entry which is preliminary data.</text>
</comment>
<gene>
    <name evidence="5" type="ORF">GCM10010121_061450</name>
</gene>
<feature type="region of interest" description="Disordered" evidence="3">
    <location>
        <begin position="46"/>
        <end position="68"/>
    </location>
</feature>
<feature type="domain" description="DDE Tnp4" evidence="4">
    <location>
        <begin position="138"/>
        <end position="283"/>
    </location>
</feature>
<dbReference type="EMBL" id="BMQA01000026">
    <property type="protein sequence ID" value="GGJ42063.1"/>
    <property type="molecule type" value="Genomic_DNA"/>
</dbReference>
<feature type="region of interest" description="Disordered" evidence="3">
    <location>
        <begin position="375"/>
        <end position="422"/>
    </location>
</feature>
<evidence type="ECO:0000313" key="5">
    <source>
        <dbReference type="EMBL" id="GGJ42063.1"/>
    </source>
</evidence>
<evidence type="ECO:0000256" key="2">
    <source>
        <dbReference type="ARBA" id="ARBA00022723"/>
    </source>
</evidence>
<evidence type="ECO:0000313" key="6">
    <source>
        <dbReference type="Proteomes" id="UP000657574"/>
    </source>
</evidence>
<feature type="compositionally biased region" description="Low complexity" evidence="3">
    <location>
        <begin position="58"/>
        <end position="68"/>
    </location>
</feature>
<comment type="cofactor">
    <cofactor evidence="1">
        <name>a divalent metal cation</name>
        <dbReference type="ChEBI" id="CHEBI:60240"/>
    </cofactor>
</comment>
<dbReference type="GO" id="GO:0046872">
    <property type="term" value="F:metal ion binding"/>
    <property type="evidence" value="ECO:0007669"/>
    <property type="project" value="UniProtKB-KW"/>
</dbReference>
<dbReference type="Proteomes" id="UP000657574">
    <property type="component" value="Unassembled WGS sequence"/>
</dbReference>
<dbReference type="InterPro" id="IPR027806">
    <property type="entry name" value="HARBI1_dom"/>
</dbReference>
<keyword evidence="2" id="KW-0479">Metal-binding</keyword>
<name>A0A917NYY8_9ACTN</name>
<evidence type="ECO:0000256" key="1">
    <source>
        <dbReference type="ARBA" id="ARBA00001968"/>
    </source>
</evidence>
<dbReference type="AlphaFoldDB" id="A0A917NYY8"/>
<evidence type="ECO:0000256" key="3">
    <source>
        <dbReference type="SAM" id="MobiDB-lite"/>
    </source>
</evidence>
<reference evidence="5" key="1">
    <citation type="journal article" date="2014" name="Int. J. Syst. Evol. Microbiol.">
        <title>Complete genome sequence of Corynebacterium casei LMG S-19264T (=DSM 44701T), isolated from a smear-ripened cheese.</title>
        <authorList>
            <consortium name="US DOE Joint Genome Institute (JGI-PGF)"/>
            <person name="Walter F."/>
            <person name="Albersmeier A."/>
            <person name="Kalinowski J."/>
            <person name="Ruckert C."/>
        </authorList>
    </citation>
    <scope>NUCLEOTIDE SEQUENCE</scope>
    <source>
        <strain evidence="5">JCM 3086</strain>
    </source>
</reference>
<feature type="region of interest" description="Disordered" evidence="3">
    <location>
        <begin position="225"/>
        <end position="260"/>
    </location>
</feature>
<organism evidence="5 6">
    <name type="scientific">Streptomyces brasiliensis</name>
    <dbReference type="NCBI Taxonomy" id="1954"/>
    <lineage>
        <taxon>Bacteria</taxon>
        <taxon>Bacillati</taxon>
        <taxon>Actinomycetota</taxon>
        <taxon>Actinomycetes</taxon>
        <taxon>Kitasatosporales</taxon>
        <taxon>Streptomycetaceae</taxon>
        <taxon>Streptomyces</taxon>
    </lineage>
</organism>
<feature type="compositionally biased region" description="Basic and acidic residues" evidence="3">
    <location>
        <begin position="237"/>
        <end position="252"/>
    </location>
</feature>
<reference evidence="5" key="2">
    <citation type="submission" date="2020-09" db="EMBL/GenBank/DDBJ databases">
        <authorList>
            <person name="Sun Q."/>
            <person name="Ohkuma M."/>
        </authorList>
    </citation>
    <scope>NUCLEOTIDE SEQUENCE</scope>
    <source>
        <strain evidence="5">JCM 3086</strain>
    </source>
</reference>
<proteinExistence type="predicted"/>